<proteinExistence type="predicted"/>
<name>A0A9I9E4B7_CUCME</name>
<sequence>MEKMHAMLTEMYEDRQRQPGSSELTGVSTGKRKMRTEDVVDGDEEGETSLSLEPGAGQDRIKFKKLELWYNREYGTGCARFLETLSLGGE</sequence>
<organism evidence="2">
    <name type="scientific">Cucumis melo</name>
    <name type="common">Muskmelon</name>
    <dbReference type="NCBI Taxonomy" id="3656"/>
    <lineage>
        <taxon>Eukaryota</taxon>
        <taxon>Viridiplantae</taxon>
        <taxon>Streptophyta</taxon>
        <taxon>Embryophyta</taxon>
        <taxon>Tracheophyta</taxon>
        <taxon>Spermatophyta</taxon>
        <taxon>Magnoliopsida</taxon>
        <taxon>eudicotyledons</taxon>
        <taxon>Gunneridae</taxon>
        <taxon>Pentapetalae</taxon>
        <taxon>rosids</taxon>
        <taxon>fabids</taxon>
        <taxon>Cucurbitales</taxon>
        <taxon>Cucurbitaceae</taxon>
        <taxon>Benincaseae</taxon>
        <taxon>Cucumis</taxon>
    </lineage>
</organism>
<dbReference type="Gramene" id="MELO3C028528.2.1">
    <property type="protein sequence ID" value="MELO3C028528.2.1"/>
    <property type="gene ID" value="MELO3C028528.2"/>
</dbReference>
<protein>
    <recommendedName>
        <fullName evidence="3">Gypsy/ty3 element polyprotein</fullName>
    </recommendedName>
</protein>
<evidence type="ECO:0000313" key="2">
    <source>
        <dbReference type="EnsemblPlants" id="MELO3C028528.2.1"/>
    </source>
</evidence>
<evidence type="ECO:0000256" key="1">
    <source>
        <dbReference type="SAM" id="MobiDB-lite"/>
    </source>
</evidence>
<dbReference type="AlphaFoldDB" id="A0A9I9E4B7"/>
<feature type="compositionally biased region" description="Polar residues" evidence="1">
    <location>
        <begin position="18"/>
        <end position="28"/>
    </location>
</feature>
<accession>A0A9I9E4B7</accession>
<feature type="region of interest" description="Disordered" evidence="1">
    <location>
        <begin position="1"/>
        <end position="55"/>
    </location>
</feature>
<dbReference type="EnsemblPlants" id="MELO3C028528.2.1">
    <property type="protein sequence ID" value="MELO3C028528.2.1"/>
    <property type="gene ID" value="MELO3C028528.2"/>
</dbReference>
<evidence type="ECO:0008006" key="3">
    <source>
        <dbReference type="Google" id="ProtNLM"/>
    </source>
</evidence>
<reference evidence="2" key="1">
    <citation type="submission" date="2023-03" db="UniProtKB">
        <authorList>
            <consortium name="EnsemblPlants"/>
        </authorList>
    </citation>
    <scope>IDENTIFICATION</scope>
</reference>